<proteinExistence type="predicted"/>
<keyword evidence="1" id="KW-0732">Signal</keyword>
<dbReference type="EMBL" id="FOSZ01000001">
    <property type="protein sequence ID" value="SFK68245.1"/>
    <property type="molecule type" value="Genomic_DNA"/>
</dbReference>
<dbReference type="Proteomes" id="UP000198851">
    <property type="component" value="Unassembled WGS sequence"/>
</dbReference>
<protein>
    <submittedName>
        <fullName evidence="2">Uncharacterized protein</fullName>
    </submittedName>
</protein>
<keyword evidence="3" id="KW-1185">Reference proteome</keyword>
<feature type="signal peptide" evidence="1">
    <location>
        <begin position="1"/>
        <end position="22"/>
    </location>
</feature>
<organism evidence="2 3">
    <name type="scientific">Shimia haliotis</name>
    <dbReference type="NCBI Taxonomy" id="1280847"/>
    <lineage>
        <taxon>Bacteria</taxon>
        <taxon>Pseudomonadati</taxon>
        <taxon>Pseudomonadota</taxon>
        <taxon>Alphaproteobacteria</taxon>
        <taxon>Rhodobacterales</taxon>
        <taxon>Roseobacteraceae</taxon>
    </lineage>
</organism>
<dbReference type="OrthoDB" id="7725808at2"/>
<accession>A0A1I4BHE0</accession>
<evidence type="ECO:0000313" key="2">
    <source>
        <dbReference type="EMBL" id="SFK68245.1"/>
    </source>
</evidence>
<evidence type="ECO:0000313" key="3">
    <source>
        <dbReference type="Proteomes" id="UP000198851"/>
    </source>
</evidence>
<sequence>MTSSKFLALSTLFLAALGQSVAAGAVEYHCDYKLHGRGGFLSEKAIFVVDADKRTAKALDRVISSFYKKPIEVKYSRPSQKRMQLDWTVSDFPVTSSSNQRLEIAVKYKVTINVTDNSSKVRARFDRDARNNLSASGRCTIK</sequence>
<dbReference type="STRING" id="1280847.SAMN04488036_1011043"/>
<feature type="chain" id="PRO_5011693424" evidence="1">
    <location>
        <begin position="23"/>
        <end position="142"/>
    </location>
</feature>
<dbReference type="AlphaFoldDB" id="A0A1I4BHE0"/>
<evidence type="ECO:0000256" key="1">
    <source>
        <dbReference type="SAM" id="SignalP"/>
    </source>
</evidence>
<reference evidence="3" key="1">
    <citation type="submission" date="2016-10" db="EMBL/GenBank/DDBJ databases">
        <authorList>
            <person name="Varghese N."/>
            <person name="Submissions S."/>
        </authorList>
    </citation>
    <scope>NUCLEOTIDE SEQUENCE [LARGE SCALE GENOMIC DNA]</scope>
    <source>
        <strain evidence="3">DSM 28453</strain>
    </source>
</reference>
<dbReference type="RefSeq" id="WP_139216139.1">
    <property type="nucleotide sequence ID" value="NZ_FOSZ01000001.1"/>
</dbReference>
<gene>
    <name evidence="2" type="ORF">SAMN04488036_1011043</name>
</gene>
<name>A0A1I4BHE0_9RHOB</name>